<evidence type="ECO:0000256" key="1">
    <source>
        <dbReference type="SAM" id="Phobius"/>
    </source>
</evidence>
<evidence type="ECO:0000313" key="3">
    <source>
        <dbReference type="EMBL" id="CAB0150928.1"/>
    </source>
</evidence>
<dbReference type="EMBL" id="CADCXY010000002">
    <property type="protein sequence ID" value="CAB0150928.1"/>
    <property type="molecule type" value="Genomic_DNA"/>
</dbReference>
<feature type="domain" description="Phospholipid/glycerol acyltransferase" evidence="2">
    <location>
        <begin position="101"/>
        <end position="243"/>
    </location>
</feature>
<dbReference type="PANTHER" id="PTHR10983">
    <property type="entry name" value="1-ACYLGLYCEROL-3-PHOSPHATE ACYLTRANSFERASE-RELATED"/>
    <property type="match status" value="1"/>
</dbReference>
<dbReference type="PANTHER" id="PTHR10983:SF16">
    <property type="entry name" value="LYSOCARDIOLIPIN ACYLTRANSFERASE 1"/>
    <property type="match status" value="1"/>
</dbReference>
<keyword evidence="1" id="KW-0472">Membrane</keyword>
<dbReference type="SMART" id="SM00563">
    <property type="entry name" value="PlsC"/>
    <property type="match status" value="1"/>
</dbReference>
<feature type="transmembrane region" description="Helical" evidence="1">
    <location>
        <begin position="21"/>
        <end position="46"/>
    </location>
</feature>
<keyword evidence="4" id="KW-1185">Reference proteome</keyword>
<keyword evidence="1" id="KW-1133">Transmembrane helix</keyword>
<accession>A0A6S6WLS0</accession>
<evidence type="ECO:0000259" key="2">
    <source>
        <dbReference type="SMART" id="SM00563"/>
    </source>
</evidence>
<reference evidence="3 4" key="1">
    <citation type="submission" date="2020-02" db="EMBL/GenBank/DDBJ databases">
        <authorList>
            <person name="Rodrigo-Torres L."/>
            <person name="Arahal R. D."/>
            <person name="Lucena T."/>
        </authorList>
    </citation>
    <scope>NUCLEOTIDE SEQUENCE [LARGE SCALE GENOMIC DNA]</scope>
    <source>
        <strain evidence="3 4">CECT 9734</strain>
    </source>
</reference>
<dbReference type="CDD" id="cd07990">
    <property type="entry name" value="LPLAT_LCLAT1-like"/>
    <property type="match status" value="1"/>
</dbReference>
<dbReference type="Proteomes" id="UP000481517">
    <property type="component" value="Unassembled WGS sequence"/>
</dbReference>
<keyword evidence="3" id="KW-0808">Transferase</keyword>
<protein>
    <submittedName>
        <fullName evidence="3">Putative acyltransferase YihG</fullName>
        <ecNumber evidence="3">2.3.-.-</ecNumber>
    </submittedName>
</protein>
<dbReference type="InterPro" id="IPR002123">
    <property type="entry name" value="Plipid/glycerol_acylTrfase"/>
</dbReference>
<evidence type="ECO:0000313" key="4">
    <source>
        <dbReference type="Proteomes" id="UP000481517"/>
    </source>
</evidence>
<keyword evidence="3" id="KW-0012">Acyltransferase</keyword>
<proteinExistence type="predicted"/>
<sequence>MMDELQIDSGFSMLTLLLAPFRVLINFIFGAVATAIIGVLIILIGVPKLLLPIPAVQRGLSTVANALFRVWGYAMSMMFRLTQPMHWHIDGDAELHRDRWYMILCNHRSWVDILVLMHLASRNMPMPRFFLKQQLFWAPIIGLGCWTLDMPFMKRYSREQIARKPHLKGRDIATTQQKCAKFRHIPTTVINFCEGTRFTPEKHQRKKSPFQHLLPPKAGGTAFTLQTMGDQFDAILDITIVYPSSKRPAVWLLLSGQLRDIYVNVETLPMRDDLIGDYFNDEAFKDRFQRWLNQRWKRKDEVIEKLTSRADNPPQQ</sequence>
<dbReference type="AlphaFoldDB" id="A0A6S6WLS0"/>
<name>A0A6S6WLS0_9GAMM</name>
<dbReference type="GO" id="GO:0016746">
    <property type="term" value="F:acyltransferase activity"/>
    <property type="evidence" value="ECO:0007669"/>
    <property type="project" value="UniProtKB-KW"/>
</dbReference>
<keyword evidence="1" id="KW-0812">Transmembrane</keyword>
<dbReference type="NCBIfam" id="NF010621">
    <property type="entry name" value="PRK14014.1"/>
    <property type="match status" value="1"/>
</dbReference>
<gene>
    <name evidence="3" type="primary">yihG</name>
    <name evidence="3" type="ORF">PSI9734_01367</name>
</gene>
<dbReference type="Pfam" id="PF01553">
    <property type="entry name" value="Acyltransferase"/>
    <property type="match status" value="1"/>
</dbReference>
<organism evidence="3 4">
    <name type="scientific">Pseudidiomarina piscicola</name>
    <dbReference type="NCBI Taxonomy" id="2614830"/>
    <lineage>
        <taxon>Bacteria</taxon>
        <taxon>Pseudomonadati</taxon>
        <taxon>Pseudomonadota</taxon>
        <taxon>Gammaproteobacteria</taxon>
        <taxon>Alteromonadales</taxon>
        <taxon>Idiomarinaceae</taxon>
        <taxon>Pseudidiomarina</taxon>
    </lineage>
</organism>
<dbReference type="SUPFAM" id="SSF69593">
    <property type="entry name" value="Glycerol-3-phosphate (1)-acyltransferase"/>
    <property type="match status" value="1"/>
</dbReference>
<dbReference type="EC" id="2.3.-.-" evidence="3"/>